<sequence length="93" mass="10100">MGLRSLYASSPDRRCHSTSPLLAAAEKDQKPEYRVSSPEYGLADLFATPPRVSSPVYGSHAHTPSSDYSLQRLFASQPVSTASNSGLRRLFGD</sequence>
<dbReference type="EMBL" id="JAPESX010000485">
    <property type="protein sequence ID" value="KAJ8121072.1"/>
    <property type="molecule type" value="Genomic_DNA"/>
</dbReference>
<evidence type="ECO:0000313" key="2">
    <source>
        <dbReference type="Proteomes" id="UP001153334"/>
    </source>
</evidence>
<organism evidence="1 2">
    <name type="scientific">Nemania bipapillata</name>
    <dbReference type="NCBI Taxonomy" id="110536"/>
    <lineage>
        <taxon>Eukaryota</taxon>
        <taxon>Fungi</taxon>
        <taxon>Dikarya</taxon>
        <taxon>Ascomycota</taxon>
        <taxon>Pezizomycotina</taxon>
        <taxon>Sordariomycetes</taxon>
        <taxon>Xylariomycetidae</taxon>
        <taxon>Xylariales</taxon>
        <taxon>Xylariaceae</taxon>
        <taxon>Nemania</taxon>
    </lineage>
</organism>
<name>A0ACC2J0T3_9PEZI</name>
<reference evidence="1" key="1">
    <citation type="submission" date="2022-11" db="EMBL/GenBank/DDBJ databases">
        <title>Genome Sequence of Nemania bipapillata.</title>
        <authorList>
            <person name="Buettner E."/>
        </authorList>
    </citation>
    <scope>NUCLEOTIDE SEQUENCE</scope>
    <source>
        <strain evidence="1">CP14</strain>
    </source>
</reference>
<accession>A0ACC2J0T3</accession>
<evidence type="ECO:0000313" key="1">
    <source>
        <dbReference type="EMBL" id="KAJ8121072.1"/>
    </source>
</evidence>
<proteinExistence type="predicted"/>
<dbReference type="Proteomes" id="UP001153334">
    <property type="component" value="Unassembled WGS sequence"/>
</dbReference>
<gene>
    <name evidence="1" type="ORF">ONZ43_g2385</name>
</gene>
<comment type="caution">
    <text evidence="1">The sequence shown here is derived from an EMBL/GenBank/DDBJ whole genome shotgun (WGS) entry which is preliminary data.</text>
</comment>
<protein>
    <submittedName>
        <fullName evidence="1">Uncharacterized protein</fullName>
    </submittedName>
</protein>
<keyword evidence="2" id="KW-1185">Reference proteome</keyword>